<sequence length="150" mass="17546">MENSIQPSIERLDWLLKNIPSKFAAIEPTAWELKPQPSKWSKKEILGHLIDSAANNHQRFVRIQFEETPTIRYQQNDWNKLSNHQLQDAEVLVNAWLHYNTFLKGIIQQIPVTALSREGIGGEGIPFTLAYIIQDYVSHMEHHLRQIMEY</sequence>
<accession>A0A3E1YHQ9</accession>
<feature type="domain" description="DinB-like" evidence="1">
    <location>
        <begin position="19"/>
        <end position="147"/>
    </location>
</feature>
<name>A0A3E1YHQ9_9BACT</name>
<protein>
    <submittedName>
        <fullName evidence="2">DinB family protein</fullName>
    </submittedName>
</protein>
<dbReference type="Pfam" id="PF12867">
    <property type="entry name" value="DinB_2"/>
    <property type="match status" value="1"/>
</dbReference>
<dbReference type="SUPFAM" id="SSF109854">
    <property type="entry name" value="DinB/YfiT-like putative metalloenzymes"/>
    <property type="match status" value="1"/>
</dbReference>
<dbReference type="Gene3D" id="1.20.120.450">
    <property type="entry name" value="dinb family like domain"/>
    <property type="match status" value="1"/>
</dbReference>
<dbReference type="RefSeq" id="WP_116974121.1">
    <property type="nucleotide sequence ID" value="NZ_QPMM01000001.1"/>
</dbReference>
<evidence type="ECO:0000313" key="2">
    <source>
        <dbReference type="EMBL" id="RFS26929.1"/>
    </source>
</evidence>
<keyword evidence="3" id="KW-1185">Reference proteome</keyword>
<gene>
    <name evidence="2" type="ORF">DVR12_03850</name>
</gene>
<dbReference type="Proteomes" id="UP000260644">
    <property type="component" value="Unassembled WGS sequence"/>
</dbReference>
<evidence type="ECO:0000313" key="3">
    <source>
        <dbReference type="Proteomes" id="UP000260644"/>
    </source>
</evidence>
<dbReference type="InterPro" id="IPR034660">
    <property type="entry name" value="DinB/YfiT-like"/>
</dbReference>
<organism evidence="2 3">
    <name type="scientific">Chitinophaga silvatica</name>
    <dbReference type="NCBI Taxonomy" id="2282649"/>
    <lineage>
        <taxon>Bacteria</taxon>
        <taxon>Pseudomonadati</taxon>
        <taxon>Bacteroidota</taxon>
        <taxon>Chitinophagia</taxon>
        <taxon>Chitinophagales</taxon>
        <taxon>Chitinophagaceae</taxon>
        <taxon>Chitinophaga</taxon>
    </lineage>
</organism>
<proteinExistence type="predicted"/>
<dbReference type="InterPro" id="IPR024775">
    <property type="entry name" value="DinB-like"/>
</dbReference>
<dbReference type="OrthoDB" id="9793216at2"/>
<reference evidence="2 3" key="1">
    <citation type="submission" date="2018-07" db="EMBL/GenBank/DDBJ databases">
        <title>Chitinophaga K2CV101002-2 sp. nov., isolated from a monsoon evergreen broad-leaved forest soil.</title>
        <authorList>
            <person name="Lv Y."/>
        </authorList>
    </citation>
    <scope>NUCLEOTIDE SEQUENCE [LARGE SCALE GENOMIC DNA]</scope>
    <source>
        <strain evidence="2 3">GDMCC 1.1288</strain>
    </source>
</reference>
<dbReference type="EMBL" id="QPMM01000001">
    <property type="protein sequence ID" value="RFS26929.1"/>
    <property type="molecule type" value="Genomic_DNA"/>
</dbReference>
<comment type="caution">
    <text evidence="2">The sequence shown here is derived from an EMBL/GenBank/DDBJ whole genome shotgun (WGS) entry which is preliminary data.</text>
</comment>
<dbReference type="AlphaFoldDB" id="A0A3E1YHQ9"/>
<evidence type="ECO:0000259" key="1">
    <source>
        <dbReference type="Pfam" id="PF12867"/>
    </source>
</evidence>